<accession>A0A167SHM1</accession>
<name>A0A167SHM1_9AGAM</name>
<dbReference type="EMBL" id="KV419362">
    <property type="protein sequence ID" value="KZP01926.1"/>
    <property type="molecule type" value="Genomic_DNA"/>
</dbReference>
<proteinExistence type="predicted"/>
<dbReference type="AlphaFoldDB" id="A0A167SHM1"/>
<dbReference type="Proteomes" id="UP000076532">
    <property type="component" value="Unassembled WGS sequence"/>
</dbReference>
<organism evidence="1 2">
    <name type="scientific">Athelia psychrophila</name>
    <dbReference type="NCBI Taxonomy" id="1759441"/>
    <lineage>
        <taxon>Eukaryota</taxon>
        <taxon>Fungi</taxon>
        <taxon>Dikarya</taxon>
        <taxon>Basidiomycota</taxon>
        <taxon>Agaricomycotina</taxon>
        <taxon>Agaricomycetes</taxon>
        <taxon>Agaricomycetidae</taxon>
        <taxon>Atheliales</taxon>
        <taxon>Atheliaceae</taxon>
        <taxon>Athelia</taxon>
    </lineage>
</organism>
<reference evidence="1 2" key="1">
    <citation type="journal article" date="2016" name="Mol. Biol. Evol.">
        <title>Comparative Genomics of Early-Diverging Mushroom-Forming Fungi Provides Insights into the Origins of Lignocellulose Decay Capabilities.</title>
        <authorList>
            <person name="Nagy L.G."/>
            <person name="Riley R."/>
            <person name="Tritt A."/>
            <person name="Adam C."/>
            <person name="Daum C."/>
            <person name="Floudas D."/>
            <person name="Sun H."/>
            <person name="Yadav J.S."/>
            <person name="Pangilinan J."/>
            <person name="Larsson K.H."/>
            <person name="Matsuura K."/>
            <person name="Barry K."/>
            <person name="Labutti K."/>
            <person name="Kuo R."/>
            <person name="Ohm R.A."/>
            <person name="Bhattacharya S.S."/>
            <person name="Shirouzu T."/>
            <person name="Yoshinaga Y."/>
            <person name="Martin F.M."/>
            <person name="Grigoriev I.V."/>
            <person name="Hibbett D.S."/>
        </authorList>
    </citation>
    <scope>NUCLEOTIDE SEQUENCE [LARGE SCALE GENOMIC DNA]</scope>
    <source>
        <strain evidence="1 2">CBS 109695</strain>
    </source>
</reference>
<sequence>MPARAISSIPKSTALAHPCSQQMKFPLDIMHNIFAHYISGERDLPTALLLTHVDPKVRYEAFPTSDSVLIAIPLHRNTSRDPSVPPP</sequence>
<keyword evidence="2" id="KW-1185">Reference proteome</keyword>
<evidence type="ECO:0000313" key="1">
    <source>
        <dbReference type="EMBL" id="KZP01926.1"/>
    </source>
</evidence>
<protein>
    <submittedName>
        <fullName evidence="1">Uncharacterized protein</fullName>
    </submittedName>
</protein>
<gene>
    <name evidence="1" type="ORF">FIBSPDRAFT_970830</name>
</gene>
<evidence type="ECO:0000313" key="2">
    <source>
        <dbReference type="Proteomes" id="UP000076532"/>
    </source>
</evidence>